<accession>A0AAJ0IB68</accession>
<organism evidence="1 2">
    <name type="scientific">Neurospora hispaniola</name>
    <dbReference type="NCBI Taxonomy" id="588809"/>
    <lineage>
        <taxon>Eukaryota</taxon>
        <taxon>Fungi</taxon>
        <taxon>Dikarya</taxon>
        <taxon>Ascomycota</taxon>
        <taxon>Pezizomycotina</taxon>
        <taxon>Sordariomycetes</taxon>
        <taxon>Sordariomycetidae</taxon>
        <taxon>Sordariales</taxon>
        <taxon>Sordariaceae</taxon>
        <taxon>Neurospora</taxon>
    </lineage>
</organism>
<evidence type="ECO:0000313" key="2">
    <source>
        <dbReference type="Proteomes" id="UP001285908"/>
    </source>
</evidence>
<name>A0AAJ0IB68_9PEZI</name>
<sequence>MDRLPQEITDSIVEAFVQDLGKARPTRLSKYSTVSKGWRRAIERRLFTKIDGIASGSFQLSFFKNILAGEGNRHRRESVRSLTYTTYLAFRGQQDMLDFVRESQLRLMDEFSQLFTVINDIWPTDQGTNSTSTQPLALTVSIVGIGHWKAEYDESTFTSPQAATSLPLTPAITSLEIVFDQAWNKGRRPRHFKQSGGGNQVPPSWILQPLMAKLPSVGKLSYEMFNFLGQEQFQDRLFTDTFKFLAGPLTANLTELYLHIGPFGLDTFNQTPSELWASMMARNSDEDDMDHNPRFNAALRQLSQQLSVLHVSGLFAVHPELFYPKELERQPPPFWPRLREQSLGRSSTIDRFLLRDPNELNHLTISLTRGMLCMPKLESIEISFRVVVDSQKQLVGLYRRRDYDLPGRCERIRYQRKWFAEAQHEELDSTSTADGEGGTSASTYLYTCYLLNNVDLYEDDALRSAISSEVEENLIELRRRLGGIGLSRFPY</sequence>
<proteinExistence type="predicted"/>
<feature type="non-terminal residue" evidence="1">
    <location>
        <position position="491"/>
    </location>
</feature>
<dbReference type="Proteomes" id="UP001285908">
    <property type="component" value="Unassembled WGS sequence"/>
</dbReference>
<keyword evidence="2" id="KW-1185">Reference proteome</keyword>
<dbReference type="EMBL" id="JAULSX010000003">
    <property type="protein sequence ID" value="KAK3495367.1"/>
    <property type="molecule type" value="Genomic_DNA"/>
</dbReference>
<gene>
    <name evidence="1" type="ORF">B0T23DRAFT_441149</name>
</gene>
<dbReference type="GeneID" id="87878379"/>
<dbReference type="RefSeq" id="XP_062694796.1">
    <property type="nucleotide sequence ID" value="XM_062840757.1"/>
</dbReference>
<evidence type="ECO:0000313" key="1">
    <source>
        <dbReference type="EMBL" id="KAK3495367.1"/>
    </source>
</evidence>
<dbReference type="AlphaFoldDB" id="A0AAJ0IB68"/>
<comment type="caution">
    <text evidence="1">The sequence shown here is derived from an EMBL/GenBank/DDBJ whole genome shotgun (WGS) entry which is preliminary data.</text>
</comment>
<protein>
    <submittedName>
        <fullName evidence="1">Uncharacterized protein</fullName>
    </submittedName>
</protein>
<reference evidence="1 2" key="1">
    <citation type="journal article" date="2023" name="Mol. Phylogenet. Evol.">
        <title>Genome-scale phylogeny and comparative genomics of the fungal order Sordariales.</title>
        <authorList>
            <person name="Hensen N."/>
            <person name="Bonometti L."/>
            <person name="Westerberg I."/>
            <person name="Brannstrom I.O."/>
            <person name="Guillou S."/>
            <person name="Cros-Aarteil S."/>
            <person name="Calhoun S."/>
            <person name="Haridas S."/>
            <person name="Kuo A."/>
            <person name="Mondo S."/>
            <person name="Pangilinan J."/>
            <person name="Riley R."/>
            <person name="LaButti K."/>
            <person name="Andreopoulos B."/>
            <person name="Lipzen A."/>
            <person name="Chen C."/>
            <person name="Yan M."/>
            <person name="Daum C."/>
            <person name="Ng V."/>
            <person name="Clum A."/>
            <person name="Steindorff A."/>
            <person name="Ohm R.A."/>
            <person name="Martin F."/>
            <person name="Silar P."/>
            <person name="Natvig D.O."/>
            <person name="Lalanne C."/>
            <person name="Gautier V."/>
            <person name="Ament-Velasquez S.L."/>
            <person name="Kruys A."/>
            <person name="Hutchinson M.I."/>
            <person name="Powell A.J."/>
            <person name="Barry K."/>
            <person name="Miller A.N."/>
            <person name="Grigoriev I.V."/>
            <person name="Debuchy R."/>
            <person name="Gladieux P."/>
            <person name="Hiltunen Thoren M."/>
            <person name="Johannesson H."/>
        </authorList>
    </citation>
    <scope>NUCLEOTIDE SEQUENCE [LARGE SCALE GENOMIC DNA]</scope>
    <source>
        <strain evidence="1 2">FGSC 10403</strain>
    </source>
</reference>